<gene>
    <name evidence="1" type="ORF">MA20_36830</name>
</gene>
<dbReference type="STRING" id="375.BKD09_RS24525"/>
<organism evidence="1 2">
    <name type="scientific">Bradyrhizobium japonicum</name>
    <dbReference type="NCBI Taxonomy" id="375"/>
    <lineage>
        <taxon>Bacteria</taxon>
        <taxon>Pseudomonadati</taxon>
        <taxon>Pseudomonadota</taxon>
        <taxon>Alphaproteobacteria</taxon>
        <taxon>Hyphomicrobiales</taxon>
        <taxon>Nitrobacteraceae</taxon>
        <taxon>Bradyrhizobium</taxon>
    </lineage>
</organism>
<dbReference type="EMBL" id="JRPN01000028">
    <property type="protein sequence ID" value="KGT74915.1"/>
    <property type="molecule type" value="Genomic_DNA"/>
</dbReference>
<dbReference type="InterPro" id="IPR029058">
    <property type="entry name" value="AB_hydrolase_fold"/>
</dbReference>
<dbReference type="InterPro" id="IPR010520">
    <property type="entry name" value="FrsA-like"/>
</dbReference>
<dbReference type="Gene3D" id="1.20.1440.110">
    <property type="entry name" value="acylaminoacyl peptidase"/>
    <property type="match status" value="1"/>
</dbReference>
<dbReference type="GO" id="GO:0016787">
    <property type="term" value="F:hydrolase activity"/>
    <property type="evidence" value="ECO:0007669"/>
    <property type="project" value="UniProtKB-KW"/>
</dbReference>
<dbReference type="eggNOG" id="COG1073">
    <property type="taxonomic scope" value="Bacteria"/>
</dbReference>
<dbReference type="RefSeq" id="WP_041959506.1">
    <property type="nucleotide sequence ID" value="NZ_CP081350.1"/>
</dbReference>
<proteinExistence type="predicted"/>
<dbReference type="AlphaFoldDB" id="A0A0A3XKQ9"/>
<dbReference type="Gene3D" id="3.40.50.1820">
    <property type="entry name" value="alpha/beta hydrolase"/>
    <property type="match status" value="1"/>
</dbReference>
<evidence type="ECO:0000313" key="2">
    <source>
        <dbReference type="Proteomes" id="UP000030377"/>
    </source>
</evidence>
<dbReference type="Proteomes" id="UP000030377">
    <property type="component" value="Unassembled WGS sequence"/>
</dbReference>
<comment type="caution">
    <text evidence="1">The sequence shown here is derived from an EMBL/GenBank/DDBJ whole genome shotgun (WGS) entry which is preliminary data.</text>
</comment>
<sequence>MIPACLSDDWILCPEREDISAEFTRLLTAAQEGGATIAECLMIARQLKQGGEQSWHREWKRLAQANRQRAEAAFAEGHMATAQRNWLRAMNYYGAAAMPLDQADERRWVAVLAMQECARRFLTARGPAGEVVTIPWADDGHVLQGYFLPASPGSKRAPTVICIGEPGHRKEEFLFKLAPHARERGLSMLALDLLGDQRDDYTDTLLQRRDLESSIASVMDYLETRGDVDFDRVAIVADGWGSSFVARAVLQEPRLAAAVCDGGLWDLHERSFFASRFAMSDLSIVPVPSAPLMASSADCPVLITLGEDGWLKADRARQIVQKSRLGSSDIVLKVFTAQETGAAQAHADNPSLANEYIFDWLESQLGAAGRRI</sequence>
<evidence type="ECO:0000313" key="1">
    <source>
        <dbReference type="EMBL" id="KGT74915.1"/>
    </source>
</evidence>
<protein>
    <submittedName>
        <fullName evidence="1">Dienelactone hydrolase</fullName>
    </submittedName>
</protein>
<reference evidence="1 2" key="1">
    <citation type="submission" date="2014-09" db="EMBL/GenBank/DDBJ databases">
        <title>Draft genome of Bradyrhizobium japonicum Is-34.</title>
        <authorList>
            <person name="Tsurumaru H."/>
            <person name="Yamakawa T."/>
            <person name="Hashimoto S."/>
            <person name="Okizaki K."/>
            <person name="Kanesaki Y."/>
            <person name="Yoshikawa H."/>
            <person name="Yajima S."/>
        </authorList>
    </citation>
    <scope>NUCLEOTIDE SEQUENCE [LARGE SCALE GENOMIC DNA]</scope>
    <source>
        <strain evidence="1 2">Is-34</strain>
    </source>
</reference>
<accession>A0A0A3XKQ9</accession>
<name>A0A0A3XKQ9_BRAJP</name>
<dbReference type="Pfam" id="PF06500">
    <property type="entry name" value="FrsA-like"/>
    <property type="match status" value="1"/>
</dbReference>
<keyword evidence="1" id="KW-0378">Hydrolase</keyword>
<dbReference type="SUPFAM" id="SSF53474">
    <property type="entry name" value="alpha/beta-Hydrolases"/>
    <property type="match status" value="1"/>
</dbReference>